<keyword evidence="2" id="KW-1185">Reference proteome</keyword>
<reference evidence="1 2" key="1">
    <citation type="submission" date="2019-04" db="EMBL/GenBank/DDBJ databases">
        <title>Friends and foes A comparative genomics studyof 23 Aspergillus species from section Flavi.</title>
        <authorList>
            <consortium name="DOE Joint Genome Institute"/>
            <person name="Kjaerbolling I."/>
            <person name="Vesth T."/>
            <person name="Frisvad J.C."/>
            <person name="Nybo J.L."/>
            <person name="Theobald S."/>
            <person name="Kildgaard S."/>
            <person name="Isbrandt T."/>
            <person name="Kuo A."/>
            <person name="Sato A."/>
            <person name="Lyhne E.K."/>
            <person name="Kogle M.E."/>
            <person name="Wiebenga A."/>
            <person name="Kun R.S."/>
            <person name="Lubbers R.J."/>
            <person name="Makela M.R."/>
            <person name="Barry K."/>
            <person name="Chovatia M."/>
            <person name="Clum A."/>
            <person name="Daum C."/>
            <person name="Haridas S."/>
            <person name="He G."/>
            <person name="LaButti K."/>
            <person name="Lipzen A."/>
            <person name="Mondo S."/>
            <person name="Riley R."/>
            <person name="Salamov A."/>
            <person name="Simmons B.A."/>
            <person name="Magnuson J.K."/>
            <person name="Henrissat B."/>
            <person name="Mortensen U.H."/>
            <person name="Larsen T.O."/>
            <person name="Devries R.P."/>
            <person name="Grigoriev I.V."/>
            <person name="Machida M."/>
            <person name="Baker S.E."/>
            <person name="Andersen M.R."/>
        </authorList>
    </citation>
    <scope>NUCLEOTIDE SEQUENCE [LARGE SCALE GENOMIC DNA]</scope>
    <source>
        <strain evidence="1 2">CBS 763.97</strain>
    </source>
</reference>
<dbReference type="EMBL" id="ML737615">
    <property type="protein sequence ID" value="KAE8366299.1"/>
    <property type="molecule type" value="Genomic_DNA"/>
</dbReference>
<dbReference type="AlphaFoldDB" id="A0A5N7AB56"/>
<name>A0A5N7AB56_9EURO</name>
<accession>A0A5N7AB56</accession>
<dbReference type="GeneID" id="43650773"/>
<sequence>MAPTLRIAMIQLYVKVITGPIVFPYSPANRSATSLFVLRKSLYELSNSFVTPPLKGCDLAVLAVLHLTN</sequence>
<organism evidence="1 2">
    <name type="scientific">Aspergillus caelatus</name>
    <dbReference type="NCBI Taxonomy" id="61420"/>
    <lineage>
        <taxon>Eukaryota</taxon>
        <taxon>Fungi</taxon>
        <taxon>Dikarya</taxon>
        <taxon>Ascomycota</taxon>
        <taxon>Pezizomycotina</taxon>
        <taxon>Eurotiomycetes</taxon>
        <taxon>Eurotiomycetidae</taxon>
        <taxon>Eurotiales</taxon>
        <taxon>Aspergillaceae</taxon>
        <taxon>Aspergillus</taxon>
        <taxon>Aspergillus subgen. Circumdati</taxon>
    </lineage>
</organism>
<proteinExistence type="predicted"/>
<evidence type="ECO:0000313" key="1">
    <source>
        <dbReference type="EMBL" id="KAE8366299.1"/>
    </source>
</evidence>
<evidence type="ECO:0000313" key="2">
    <source>
        <dbReference type="Proteomes" id="UP000326268"/>
    </source>
</evidence>
<gene>
    <name evidence="1" type="ORF">BDV27DRAFT_125447</name>
</gene>
<dbReference type="Proteomes" id="UP000326268">
    <property type="component" value="Unassembled WGS sequence"/>
</dbReference>
<protein>
    <submittedName>
        <fullName evidence="1">Uncharacterized protein</fullName>
    </submittedName>
</protein>
<dbReference type="RefSeq" id="XP_031929380.1">
    <property type="nucleotide sequence ID" value="XM_032066327.1"/>
</dbReference>